<dbReference type="Proteomes" id="UP001153555">
    <property type="component" value="Unassembled WGS sequence"/>
</dbReference>
<dbReference type="GO" id="GO:0005794">
    <property type="term" value="C:Golgi apparatus"/>
    <property type="evidence" value="ECO:0007669"/>
    <property type="project" value="TreeGrafter"/>
</dbReference>
<evidence type="ECO:0000256" key="1">
    <source>
        <dbReference type="SAM" id="Phobius"/>
    </source>
</evidence>
<dbReference type="InterPro" id="IPR009637">
    <property type="entry name" value="GPR107/GPR108-like"/>
</dbReference>
<organism evidence="3 4">
    <name type="scientific">Striga hermonthica</name>
    <name type="common">Purple witchweed</name>
    <name type="synonym">Buchnera hermonthica</name>
    <dbReference type="NCBI Taxonomy" id="68872"/>
    <lineage>
        <taxon>Eukaryota</taxon>
        <taxon>Viridiplantae</taxon>
        <taxon>Streptophyta</taxon>
        <taxon>Embryophyta</taxon>
        <taxon>Tracheophyta</taxon>
        <taxon>Spermatophyta</taxon>
        <taxon>Magnoliopsida</taxon>
        <taxon>eudicotyledons</taxon>
        <taxon>Gunneridae</taxon>
        <taxon>Pentapetalae</taxon>
        <taxon>asterids</taxon>
        <taxon>lamiids</taxon>
        <taxon>Lamiales</taxon>
        <taxon>Orobanchaceae</taxon>
        <taxon>Buchnereae</taxon>
        <taxon>Striga</taxon>
    </lineage>
</organism>
<keyword evidence="1" id="KW-1133">Transmembrane helix</keyword>
<protein>
    <submittedName>
        <fullName evidence="3">Lung seven transmembrane receptor family protein</fullName>
    </submittedName>
</protein>
<dbReference type="PANTHER" id="PTHR21229:SF2">
    <property type="entry name" value="RE59932P"/>
    <property type="match status" value="1"/>
</dbReference>
<dbReference type="OrthoDB" id="907830at2759"/>
<keyword evidence="1 3" id="KW-0812">Transmembrane</keyword>
<dbReference type="Pfam" id="PF21904">
    <property type="entry name" value="CAND6-7_N"/>
    <property type="match status" value="1"/>
</dbReference>
<keyword evidence="3" id="KW-0675">Receptor</keyword>
<gene>
    <name evidence="3" type="ORF">SHERM_28408</name>
</gene>
<dbReference type="AlphaFoldDB" id="A0A9N7NNC1"/>
<name>A0A9N7NNC1_STRHE</name>
<accession>A0A9N7NNC1</accession>
<dbReference type="PANTHER" id="PTHR21229">
    <property type="entry name" value="LUNG SEVEN TRANSMEMBRANE RECEPTOR"/>
    <property type="match status" value="1"/>
</dbReference>
<dbReference type="InterPro" id="IPR054103">
    <property type="entry name" value="CAND6-7_N"/>
</dbReference>
<evidence type="ECO:0000313" key="4">
    <source>
        <dbReference type="Proteomes" id="UP001153555"/>
    </source>
</evidence>
<feature type="transmembrane region" description="Helical" evidence="1">
    <location>
        <begin position="6"/>
        <end position="25"/>
    </location>
</feature>
<comment type="caution">
    <text evidence="3">The sequence shown here is derived from an EMBL/GenBank/DDBJ whole genome shotgun (WGS) entry which is preliminary data.</text>
</comment>
<evidence type="ECO:0000259" key="2">
    <source>
        <dbReference type="Pfam" id="PF21904"/>
    </source>
</evidence>
<dbReference type="GO" id="GO:0016020">
    <property type="term" value="C:membrane"/>
    <property type="evidence" value="ECO:0007669"/>
    <property type="project" value="InterPro"/>
</dbReference>
<evidence type="ECO:0000313" key="3">
    <source>
        <dbReference type="EMBL" id="CAA0833135.1"/>
    </source>
</evidence>
<reference evidence="3" key="1">
    <citation type="submission" date="2019-12" db="EMBL/GenBank/DDBJ databases">
        <authorList>
            <person name="Scholes J."/>
        </authorList>
    </citation>
    <scope>NUCLEOTIDE SEQUENCE</scope>
</reference>
<feature type="domain" description="CAND6/7 N-terminal" evidence="2">
    <location>
        <begin position="29"/>
        <end position="155"/>
    </location>
</feature>
<keyword evidence="4" id="KW-1185">Reference proteome</keyword>
<proteinExistence type="predicted"/>
<keyword evidence="1" id="KW-0472">Membrane</keyword>
<dbReference type="EMBL" id="CACSLK010027837">
    <property type="protein sequence ID" value="CAA0833135.1"/>
    <property type="molecule type" value="Genomic_DNA"/>
</dbReference>
<feature type="transmembrane region" description="Helical" evidence="1">
    <location>
        <begin position="174"/>
        <end position="192"/>
    </location>
</feature>
<sequence length="204" mass="22620">MHGKFHTHFISLLFILIFPNLPISISEIRTIRISSDDRAFILLQDFGFKSPGVISLSVSSFSIDDPNSSSTPTRLSFMGFFYGPSPARSSLILALIRGSCILGSPFVFPILKLDEKPIGLKKTVPVTIPDLYYIFFVNCAKNSSVSMTVDLEAYNLGEGRRDYSNEHLADLPRGVFVFSIVFFIFVLAWSYASSTSAFSTESTS</sequence>